<reference evidence="2 3" key="1">
    <citation type="submission" date="2019-07" db="EMBL/GenBank/DDBJ databases">
        <title>Whole genome shotgun sequence of Segetibacter aerophilus NBRC 106135.</title>
        <authorList>
            <person name="Hosoyama A."/>
            <person name="Uohara A."/>
            <person name="Ohji S."/>
            <person name="Ichikawa N."/>
        </authorList>
    </citation>
    <scope>NUCLEOTIDE SEQUENCE [LARGE SCALE GENOMIC DNA]</scope>
    <source>
        <strain evidence="2 3">NBRC 106135</strain>
    </source>
</reference>
<keyword evidence="3" id="KW-1185">Reference proteome</keyword>
<feature type="domain" description="Late embryogenesis abundant protein LEA-2 subgroup" evidence="1">
    <location>
        <begin position="53"/>
        <end position="142"/>
    </location>
</feature>
<evidence type="ECO:0000313" key="2">
    <source>
        <dbReference type="EMBL" id="GEO08144.1"/>
    </source>
</evidence>
<dbReference type="PROSITE" id="PS51257">
    <property type="entry name" value="PROKAR_LIPOPROTEIN"/>
    <property type="match status" value="1"/>
</dbReference>
<dbReference type="AlphaFoldDB" id="A0A512B863"/>
<dbReference type="SUPFAM" id="SSF117070">
    <property type="entry name" value="LEA14-like"/>
    <property type="match status" value="1"/>
</dbReference>
<dbReference type="RefSeq" id="WP_147202162.1">
    <property type="nucleotide sequence ID" value="NZ_BJYT01000001.1"/>
</dbReference>
<protein>
    <recommendedName>
        <fullName evidence="1">Late embryogenesis abundant protein LEA-2 subgroup domain-containing protein</fullName>
    </recommendedName>
</protein>
<evidence type="ECO:0000259" key="1">
    <source>
        <dbReference type="Pfam" id="PF03168"/>
    </source>
</evidence>
<dbReference type="EMBL" id="BJYT01000001">
    <property type="protein sequence ID" value="GEO08144.1"/>
    <property type="molecule type" value="Genomic_DNA"/>
</dbReference>
<proteinExistence type="predicted"/>
<dbReference type="Proteomes" id="UP000321513">
    <property type="component" value="Unassembled WGS sequence"/>
</dbReference>
<dbReference type="InterPro" id="IPR004864">
    <property type="entry name" value="LEA_2"/>
</dbReference>
<dbReference type="Pfam" id="PF03168">
    <property type="entry name" value="LEA_2"/>
    <property type="match status" value="1"/>
</dbReference>
<gene>
    <name evidence="2" type="ORF">SAE01_06400</name>
</gene>
<sequence>MNRLLPFLAIVLSLSCYSCKKPTSFDYKDVKNIKVESFGLSTSKVSMDLVFVNPNSFGLTLKNVDCDIYIDSNYLGKFVLDTMMSIPKAAEFTLPASMQVDMKGLFKNSLSILFNKEVTLGAKGTTRVGKGGFYVTIPFNYQGKQKINF</sequence>
<evidence type="ECO:0000313" key="3">
    <source>
        <dbReference type="Proteomes" id="UP000321513"/>
    </source>
</evidence>
<accession>A0A512B863</accession>
<comment type="caution">
    <text evidence="2">The sequence shown here is derived from an EMBL/GenBank/DDBJ whole genome shotgun (WGS) entry which is preliminary data.</text>
</comment>
<name>A0A512B863_9BACT</name>
<dbReference type="OrthoDB" id="766446at2"/>
<organism evidence="2 3">
    <name type="scientific">Segetibacter aerophilus</name>
    <dbReference type="NCBI Taxonomy" id="670293"/>
    <lineage>
        <taxon>Bacteria</taxon>
        <taxon>Pseudomonadati</taxon>
        <taxon>Bacteroidota</taxon>
        <taxon>Chitinophagia</taxon>
        <taxon>Chitinophagales</taxon>
        <taxon>Chitinophagaceae</taxon>
        <taxon>Segetibacter</taxon>
    </lineage>
</organism>
<dbReference type="Gene3D" id="2.60.40.1820">
    <property type="match status" value="1"/>
</dbReference>